<sequence>MNVIEIGLKEVIILFVFLLVCRLVYVKIMNYLDRDKFLSKLPVLNKNLLRYGIQIQEQEKYFVFLGWNRTTGPMTISQAKMFMSAMGRNEQTVVDYFKESSSQITKSVDFFEETK</sequence>
<organism evidence="2 3">
    <name type="scientific">Aeromonas phage PX29</name>
    <dbReference type="NCBI Taxonomy" id="926067"/>
    <lineage>
        <taxon>Viruses</taxon>
        <taxon>Duplodnaviria</taxon>
        <taxon>Heunggongvirae</taxon>
        <taxon>Uroviricota</taxon>
        <taxon>Caudoviricetes</taxon>
        <taxon>Pantevenvirales</taxon>
        <taxon>Straboviridae</taxon>
        <taxon>Angelvirus</taxon>
        <taxon>Angelvirus px29</taxon>
    </lineage>
</organism>
<name>E5DQ54_9CAUD</name>
<dbReference type="OrthoDB" id="33141at10239"/>
<keyword evidence="3" id="KW-1185">Reference proteome</keyword>
<dbReference type="KEGG" id="vg:18560045"/>
<accession>E5DQ54</accession>
<evidence type="ECO:0000313" key="2">
    <source>
        <dbReference type="EMBL" id="ADQ52840.1"/>
    </source>
</evidence>
<feature type="transmembrane region" description="Helical" evidence="1">
    <location>
        <begin position="12"/>
        <end position="32"/>
    </location>
</feature>
<protein>
    <submittedName>
        <fullName evidence="2">Uncharacterized protein</fullName>
    </submittedName>
</protein>
<keyword evidence="1" id="KW-0812">Transmembrane</keyword>
<keyword evidence="1" id="KW-1133">Transmembrane helix</keyword>
<evidence type="ECO:0000313" key="3">
    <source>
        <dbReference type="Proteomes" id="UP000008726"/>
    </source>
</evidence>
<reference evidence="2 3" key="1">
    <citation type="journal article" date="2010" name="Virol. J.">
        <title>Genomes of the T4-related bacteriophages as windows on microbial genome evolution.</title>
        <authorList>
            <person name="Petrov V.M."/>
            <person name="Ratnayaka S."/>
            <person name="Nolan J.M."/>
            <person name="Miller E.S."/>
            <person name="Karam J.D."/>
        </authorList>
    </citation>
    <scope>NUCLEOTIDE SEQUENCE [LARGE SCALE GENOMIC DNA]</scope>
</reference>
<keyword evidence="1" id="KW-0472">Membrane</keyword>
<dbReference type="RefSeq" id="YP_009011550.1">
    <property type="nucleotide sequence ID" value="NC_023688.1"/>
</dbReference>
<dbReference type="GeneID" id="18560045"/>
<proteinExistence type="predicted"/>
<dbReference type="EMBL" id="GU396103">
    <property type="protein sequence ID" value="ADQ52840.1"/>
    <property type="molecule type" value="Genomic_DNA"/>
</dbReference>
<dbReference type="Proteomes" id="UP000008726">
    <property type="component" value="Segment"/>
</dbReference>
<evidence type="ECO:0000256" key="1">
    <source>
        <dbReference type="SAM" id="Phobius"/>
    </source>
</evidence>
<gene>
    <name evidence="2" type="ORF">PX29p121</name>
</gene>